<dbReference type="Proteomes" id="UP001501725">
    <property type="component" value="Unassembled WGS sequence"/>
</dbReference>
<proteinExistence type="predicted"/>
<reference evidence="3" key="1">
    <citation type="journal article" date="2019" name="Int. J. Syst. Evol. Microbiol.">
        <title>The Global Catalogue of Microorganisms (GCM) 10K type strain sequencing project: providing services to taxonomists for standard genome sequencing and annotation.</title>
        <authorList>
            <consortium name="The Broad Institute Genomics Platform"/>
            <consortium name="The Broad Institute Genome Sequencing Center for Infectious Disease"/>
            <person name="Wu L."/>
            <person name="Ma J."/>
        </authorList>
    </citation>
    <scope>NUCLEOTIDE SEQUENCE [LARGE SCALE GENOMIC DNA]</scope>
    <source>
        <strain evidence="3">JCM 17919</strain>
    </source>
</reference>
<protein>
    <submittedName>
        <fullName evidence="2">Alpha/beta hydrolase</fullName>
    </submittedName>
</protein>
<accession>A0ABP8HP45</accession>
<dbReference type="InterPro" id="IPR029058">
    <property type="entry name" value="AB_hydrolase_fold"/>
</dbReference>
<dbReference type="RefSeq" id="WP_345257833.1">
    <property type="nucleotide sequence ID" value="NZ_BAABGY010000016.1"/>
</dbReference>
<gene>
    <name evidence="2" type="ORF">GCM10023184_41310</name>
</gene>
<name>A0ABP8HP45_9BACT</name>
<keyword evidence="2" id="KW-0378">Hydrolase</keyword>
<dbReference type="Pfam" id="PF00561">
    <property type="entry name" value="Abhydrolase_1"/>
    <property type="match status" value="1"/>
</dbReference>
<organism evidence="2 3">
    <name type="scientific">Flaviaesturariibacter amylovorans</name>
    <dbReference type="NCBI Taxonomy" id="1084520"/>
    <lineage>
        <taxon>Bacteria</taxon>
        <taxon>Pseudomonadati</taxon>
        <taxon>Bacteroidota</taxon>
        <taxon>Chitinophagia</taxon>
        <taxon>Chitinophagales</taxon>
        <taxon>Chitinophagaceae</taxon>
        <taxon>Flaviaestuariibacter</taxon>
    </lineage>
</organism>
<dbReference type="Gene3D" id="3.40.50.1820">
    <property type="entry name" value="alpha/beta hydrolase"/>
    <property type="match status" value="1"/>
</dbReference>
<dbReference type="PANTHER" id="PTHR43433">
    <property type="entry name" value="HYDROLASE, ALPHA/BETA FOLD FAMILY PROTEIN"/>
    <property type="match status" value="1"/>
</dbReference>
<dbReference type="PANTHER" id="PTHR43433:SF10">
    <property type="entry name" value="AB HYDROLASE-1 DOMAIN-CONTAINING PROTEIN"/>
    <property type="match status" value="1"/>
</dbReference>
<evidence type="ECO:0000259" key="1">
    <source>
        <dbReference type="Pfam" id="PF00561"/>
    </source>
</evidence>
<dbReference type="GO" id="GO:0016787">
    <property type="term" value="F:hydrolase activity"/>
    <property type="evidence" value="ECO:0007669"/>
    <property type="project" value="UniProtKB-KW"/>
</dbReference>
<evidence type="ECO:0000313" key="2">
    <source>
        <dbReference type="EMBL" id="GAA4342178.1"/>
    </source>
</evidence>
<feature type="domain" description="AB hydrolase-1" evidence="1">
    <location>
        <begin position="25"/>
        <end position="270"/>
    </location>
</feature>
<dbReference type="InterPro" id="IPR050471">
    <property type="entry name" value="AB_hydrolase"/>
</dbReference>
<sequence length="281" mass="30144">MYHLLRTPEQRTLEVKDAGPKEGRPLLLFHGFGGSASAFPTESLKGAGVRLIVLNRPGTGASTPKPFSVAGIAADARWVLEQLLVDRVEVAGWAAGAVYALGFAAAFPQLVTGIHLLAPALPGGDPAAQALLPGTRSVVGHLERLLPAAGRWRFRSAARALAADPDRVLRHRAAGMPEPDQRIALSLEWRDLLLRSASEGYSHQGAGVQADRAALDTALINWSAIKAPVRIWSGDADNVWPPATAAWLRDRLPGSAWHTVPGAGHLFYLSHWEQFLDTIPK</sequence>
<dbReference type="SUPFAM" id="SSF53474">
    <property type="entry name" value="alpha/beta-Hydrolases"/>
    <property type="match status" value="1"/>
</dbReference>
<comment type="caution">
    <text evidence="2">The sequence shown here is derived from an EMBL/GenBank/DDBJ whole genome shotgun (WGS) entry which is preliminary data.</text>
</comment>
<dbReference type="InterPro" id="IPR000073">
    <property type="entry name" value="AB_hydrolase_1"/>
</dbReference>
<evidence type="ECO:0000313" key="3">
    <source>
        <dbReference type="Proteomes" id="UP001501725"/>
    </source>
</evidence>
<keyword evidence="3" id="KW-1185">Reference proteome</keyword>
<dbReference type="EMBL" id="BAABGY010000016">
    <property type="protein sequence ID" value="GAA4342178.1"/>
    <property type="molecule type" value="Genomic_DNA"/>
</dbReference>